<dbReference type="Pfam" id="PF21350">
    <property type="entry name" value="Cas6_I-A"/>
    <property type="match status" value="1"/>
</dbReference>
<dbReference type="CDD" id="cd21140">
    <property type="entry name" value="Cas6_I-like"/>
    <property type="match status" value="1"/>
</dbReference>
<evidence type="ECO:0000256" key="4">
    <source>
        <dbReference type="PIRNR" id="PIRNR005054"/>
    </source>
</evidence>
<dbReference type="InterPro" id="IPR049435">
    <property type="entry name" value="Cas_Cas6_C"/>
</dbReference>
<proteinExistence type="inferred from homology"/>
<accession>A0A0S6UF73</accession>
<dbReference type="Gene3D" id="3.30.70.1890">
    <property type="match status" value="1"/>
</dbReference>
<dbReference type="AlphaFoldDB" id="A0A0S6UF73"/>
<dbReference type="GO" id="GO:0016788">
    <property type="term" value="F:hydrolase activity, acting on ester bonds"/>
    <property type="evidence" value="ECO:0007669"/>
    <property type="project" value="InterPro"/>
</dbReference>
<dbReference type="NCBIfam" id="TIGR01877">
    <property type="entry name" value="cas_cas6"/>
    <property type="match status" value="1"/>
</dbReference>
<reference evidence="7" key="1">
    <citation type="journal article" date="2014" name="Gene">
        <title>Genome-guided analysis of transformation efficiency and carbon dioxide assimilation by Moorella thermoacetica Y72.</title>
        <authorList>
            <person name="Tsukahara K."/>
            <person name="Kita A."/>
            <person name="Nakashimada Y."/>
            <person name="Hoshino T."/>
            <person name="Murakami K."/>
        </authorList>
    </citation>
    <scope>NUCLEOTIDE SEQUENCE [LARGE SCALE GENOMIC DNA]</scope>
    <source>
        <strain evidence="7">Y72</strain>
    </source>
</reference>
<protein>
    <recommendedName>
        <fullName evidence="4">CRISPR-associated endoribonuclease</fullName>
    </recommendedName>
</protein>
<dbReference type="GO" id="GO:0003723">
    <property type="term" value="F:RNA binding"/>
    <property type="evidence" value="ECO:0007669"/>
    <property type="project" value="UniProtKB-KW"/>
</dbReference>
<dbReference type="EMBL" id="DF238840">
    <property type="protein sequence ID" value="GAF26201.1"/>
    <property type="molecule type" value="Genomic_DNA"/>
</dbReference>
<evidence type="ECO:0000256" key="5">
    <source>
        <dbReference type="PIRSR" id="PIRSR005054-50"/>
    </source>
</evidence>
<feature type="active site" description="Proton acceptor" evidence="5">
    <location>
        <position position="31"/>
    </location>
</feature>
<dbReference type="GO" id="GO:0051607">
    <property type="term" value="P:defense response to virus"/>
    <property type="evidence" value="ECO:0007669"/>
    <property type="project" value="UniProtKB-KW"/>
</dbReference>
<dbReference type="PANTHER" id="PTHR36984">
    <property type="entry name" value="CRISPR-ASSOCIATED ENDORIBONUCLEASE CAS6 1"/>
    <property type="match status" value="1"/>
</dbReference>
<sequence>MRLQVELVPADNSEDVRVPLHYNKAVQGLIYTMIRPELPNLHDEGYTAGGRRIRLFVFSRLLGRVKEIKDGNITFQAPVAFKVASPDTHFIEVLAENLLHTPIINLAGVNMALSTLAVQPPADFASGYARFRAISPVTVYSTLATPDGRKKTYYYHPAEKEFSQQLKVNLARKAEILGLSSDYAYEINIKSIKVKNSDQKIVYFKDTVIKGWLGIYELEGDPRMLNIAFDCGIGAKNSQGFGMLECI</sequence>
<dbReference type="Gene3D" id="3.30.70.1900">
    <property type="match status" value="1"/>
</dbReference>
<organism evidence="7">
    <name type="scientific">Moorella thermoacetica Y72</name>
    <dbReference type="NCBI Taxonomy" id="1325331"/>
    <lineage>
        <taxon>Bacteria</taxon>
        <taxon>Bacillati</taxon>
        <taxon>Bacillota</taxon>
        <taxon>Clostridia</taxon>
        <taxon>Neomoorellales</taxon>
        <taxon>Neomoorellaceae</taxon>
        <taxon>Neomoorella</taxon>
    </lineage>
</organism>
<dbReference type="Pfam" id="PF01881">
    <property type="entry name" value="Cas_Cas6_C"/>
    <property type="match status" value="1"/>
</dbReference>
<feature type="active site" description="Proton donor" evidence="5">
    <location>
        <position position="42"/>
    </location>
</feature>
<evidence type="ECO:0000256" key="1">
    <source>
        <dbReference type="ARBA" id="ARBA00005937"/>
    </source>
</evidence>
<dbReference type="PANTHER" id="PTHR36984:SF1">
    <property type="entry name" value="CRISPR-ASSOCIATED ENDORIBONUCLEASE CAS6 1"/>
    <property type="match status" value="1"/>
</dbReference>
<comment type="similarity">
    <text evidence="1 4">Belongs to the CRISPR-associated protein Cas6/Cse3/CasE family.</text>
</comment>
<evidence type="ECO:0000256" key="2">
    <source>
        <dbReference type="ARBA" id="ARBA00022884"/>
    </source>
</evidence>
<evidence type="ECO:0000313" key="7">
    <source>
        <dbReference type="EMBL" id="GAF26201.1"/>
    </source>
</evidence>
<evidence type="ECO:0000259" key="6">
    <source>
        <dbReference type="Pfam" id="PF01881"/>
    </source>
</evidence>
<keyword evidence="3" id="KW-0051">Antiviral defense</keyword>
<dbReference type="RefSeq" id="WP_025773910.1">
    <property type="nucleotide sequence ID" value="NZ_DF238840.1"/>
</dbReference>
<dbReference type="PIRSF" id="PIRSF005054">
    <property type="entry name" value="PF1131"/>
    <property type="match status" value="1"/>
</dbReference>
<keyword evidence="2" id="KW-0694">RNA-binding</keyword>
<name>A0A0S6UF73_NEOTH</name>
<gene>
    <name evidence="7" type="ORF">MTY_1540</name>
</gene>
<evidence type="ECO:0000256" key="3">
    <source>
        <dbReference type="ARBA" id="ARBA00023118"/>
    </source>
</evidence>
<dbReference type="InterPro" id="IPR045747">
    <property type="entry name" value="CRISPR-assoc_prot_Cas6_N_sf"/>
</dbReference>
<dbReference type="InterPro" id="IPR010156">
    <property type="entry name" value="CRISPR-assoc_prot_Cas6"/>
</dbReference>
<comment type="function">
    <text evidence="4">CRISPR (clustered regularly interspaced short palindromic repeat), is an adaptive immune system that provides protection against mobile genetic elements (viruses, transposable elements and conjugative plasmids). CRISPR clusters contain sequences complementary to antecedent mobile elements and target invading nucleic acids. CRISPR clusters are transcribed and processed into CRISPR RNA (crRNA).</text>
</comment>
<dbReference type="Proteomes" id="UP000063718">
    <property type="component" value="Unassembled WGS sequence"/>
</dbReference>
<feature type="domain" description="CRISPR associated protein Cas6 C-terminal" evidence="6">
    <location>
        <begin position="124"/>
        <end position="245"/>
    </location>
</feature>